<accession>A0A449B4Q0</accession>
<dbReference type="OrthoDB" id="9810101at2"/>
<dbReference type="Gene3D" id="3.40.50.1000">
    <property type="entry name" value="HAD superfamily/HAD-like"/>
    <property type="match status" value="1"/>
</dbReference>
<dbReference type="Proteomes" id="UP000290243">
    <property type="component" value="Chromosome"/>
</dbReference>
<dbReference type="NCBIfam" id="TIGR01484">
    <property type="entry name" value="HAD-SF-IIB"/>
    <property type="match status" value="1"/>
</dbReference>
<gene>
    <name evidence="3" type="ORF">NCTC10168_00510</name>
</gene>
<dbReference type="GO" id="GO:0016791">
    <property type="term" value="F:phosphatase activity"/>
    <property type="evidence" value="ECO:0007669"/>
    <property type="project" value="TreeGrafter"/>
</dbReference>
<dbReference type="Gene3D" id="3.30.1240.10">
    <property type="match status" value="1"/>
</dbReference>
<dbReference type="RefSeq" id="WP_129646812.1">
    <property type="nucleotide sequence ID" value="NZ_LR215037.1"/>
</dbReference>
<evidence type="ECO:0000313" key="3">
    <source>
        <dbReference type="EMBL" id="VEU75584.1"/>
    </source>
</evidence>
<comment type="similarity">
    <text evidence="2">Belongs to the HAD-like hydrolase superfamily. Cof family.</text>
</comment>
<evidence type="ECO:0000313" key="4">
    <source>
        <dbReference type="Proteomes" id="UP000290243"/>
    </source>
</evidence>
<proteinExistence type="inferred from homology"/>
<dbReference type="KEGG" id="mmau:NCTC10168_00510"/>
<reference evidence="3 4" key="1">
    <citation type="submission" date="2019-01" db="EMBL/GenBank/DDBJ databases">
        <authorList>
            <consortium name="Pathogen Informatics"/>
        </authorList>
    </citation>
    <scope>NUCLEOTIDE SEQUENCE [LARGE SCALE GENOMIC DNA]</scope>
    <source>
        <strain evidence="3 4">NCTC10168</strain>
    </source>
</reference>
<dbReference type="InterPro" id="IPR023214">
    <property type="entry name" value="HAD_sf"/>
</dbReference>
<dbReference type="Pfam" id="PF08282">
    <property type="entry name" value="Hydrolase_3"/>
    <property type="match status" value="1"/>
</dbReference>
<dbReference type="InterPro" id="IPR036412">
    <property type="entry name" value="HAD-like_sf"/>
</dbReference>
<evidence type="ECO:0000256" key="2">
    <source>
        <dbReference type="ARBA" id="ARBA00034778"/>
    </source>
</evidence>
<dbReference type="EMBL" id="LR215037">
    <property type="protein sequence ID" value="VEU75584.1"/>
    <property type="molecule type" value="Genomic_DNA"/>
</dbReference>
<dbReference type="AlphaFoldDB" id="A0A449B4Q0"/>
<name>A0A449B4Q0_9BACT</name>
<dbReference type="NCBIfam" id="TIGR00099">
    <property type="entry name" value="Cof-subfamily"/>
    <property type="match status" value="1"/>
</dbReference>
<dbReference type="EC" id="3.-.-.-" evidence="3"/>
<dbReference type="InterPro" id="IPR000150">
    <property type="entry name" value="Cof"/>
</dbReference>
<keyword evidence="3" id="KW-0378">Hydrolase</keyword>
<dbReference type="SUPFAM" id="SSF56784">
    <property type="entry name" value="HAD-like"/>
    <property type="match status" value="1"/>
</dbReference>
<dbReference type="InterPro" id="IPR006379">
    <property type="entry name" value="HAD-SF_hydro_IIB"/>
</dbReference>
<dbReference type="PANTHER" id="PTHR10000:SF8">
    <property type="entry name" value="HAD SUPERFAMILY HYDROLASE-LIKE, TYPE 3"/>
    <property type="match status" value="1"/>
</dbReference>
<protein>
    <submittedName>
        <fullName evidence="3">HAD superfamily hydrolase Cof</fullName>
        <ecNumber evidence="3">3.-.-.-</ecNumber>
    </submittedName>
</protein>
<comment type="cofactor">
    <cofactor evidence="1">
        <name>Mg(2+)</name>
        <dbReference type="ChEBI" id="CHEBI:18420"/>
    </cofactor>
</comment>
<dbReference type="PANTHER" id="PTHR10000">
    <property type="entry name" value="PHOSPHOSERINE PHOSPHATASE"/>
    <property type="match status" value="1"/>
</dbReference>
<dbReference type="GO" id="GO:0000287">
    <property type="term" value="F:magnesium ion binding"/>
    <property type="evidence" value="ECO:0007669"/>
    <property type="project" value="TreeGrafter"/>
</dbReference>
<sequence>MKIKRIVFSDLDGTVYGYPDKNINPNVIKSVNDAIKNDDITFILNTGNPPLDKVKKIANELNASYIIFSGGSVIYDNKIKEIAHVDEIPLEIVKKVIKLLENNIAEVIVFAKNNYYITNKHHNTVSCAIDFFEYDNFLDTKELIDDNVFKIEIYINESTPEKVDNVNKILLENKIDLNIVNLKTHLEITPNNINKGTAIKKMCELLDVDINYVMSIGDSYNDASMFEVTKFSYVMDNAIQPVKKLANFYTSSVEQNGLGEAIIDYVFRTKFDIEKQNKEEMLKKWEIKKRRDAFYRNLAEKNKK</sequence>
<keyword evidence="4" id="KW-1185">Reference proteome</keyword>
<dbReference type="GO" id="GO:0005829">
    <property type="term" value="C:cytosol"/>
    <property type="evidence" value="ECO:0007669"/>
    <property type="project" value="TreeGrafter"/>
</dbReference>
<organism evidence="3 4">
    <name type="scientific">Mycoplasmopsis maculosa</name>
    <dbReference type="NCBI Taxonomy" id="114885"/>
    <lineage>
        <taxon>Bacteria</taxon>
        <taxon>Bacillati</taxon>
        <taxon>Mycoplasmatota</taxon>
        <taxon>Mycoplasmoidales</taxon>
        <taxon>Metamycoplasmataceae</taxon>
        <taxon>Mycoplasmopsis</taxon>
    </lineage>
</organism>
<evidence type="ECO:0000256" key="1">
    <source>
        <dbReference type="ARBA" id="ARBA00001946"/>
    </source>
</evidence>